<feature type="domain" description="Transposase IS116/IS110/IS902 C-terminal" evidence="3">
    <location>
        <begin position="198"/>
        <end position="282"/>
    </location>
</feature>
<dbReference type="AlphaFoldDB" id="A0A418XF80"/>
<dbReference type="OrthoDB" id="9795150at2"/>
<evidence type="ECO:0000259" key="3">
    <source>
        <dbReference type="Pfam" id="PF02371"/>
    </source>
</evidence>
<dbReference type="GO" id="GO:0006313">
    <property type="term" value="P:DNA transposition"/>
    <property type="evidence" value="ECO:0007669"/>
    <property type="project" value="InterPro"/>
</dbReference>
<dbReference type="PANTHER" id="PTHR33055">
    <property type="entry name" value="TRANSPOSASE FOR INSERTION SEQUENCE ELEMENT IS1111A"/>
    <property type="match status" value="1"/>
</dbReference>
<feature type="coiled-coil region" evidence="1">
    <location>
        <begin position="126"/>
        <end position="188"/>
    </location>
</feature>
<sequence length="331" mass="36248">MSVFVGVDVGAKTVVLAWRKGGRTRGKLDIQQTPEGHAQAVERIKALEAVQVVMEATGVYYLDLAVALSKAGIVVSVINPKSFHHFAQLKLAQSKTDPLDAALLAEYAERMTPAPWTAPDTLRMALRDIGRQINRLTATRTQAKNRLHALRSKRDTLALLIEDEVEAVERLDQRIERLSNAAQRLIAEDAVLNSQFQHLLAAKGVGVASAIALLAELSVLPQHLKAPQVSRYAGLDIRLCQSGSSVNKASRLSKAGNAYLRSALYMPALSAVRHDPNAKAFYLSLQRRGKKKIQAVCAVMRKYLTGLWACIQLGEPFDSSKLFSKIHLAEA</sequence>
<gene>
    <name evidence="9" type="ORF">D3879_01005</name>
    <name evidence="10" type="ORF">D3879_08645</name>
    <name evidence="8" type="ORF">D3879_15090</name>
    <name evidence="7" type="ORF">D3879_18000</name>
    <name evidence="4" type="ORF">D3879_23505</name>
    <name evidence="5" type="ORF">D3879_25690</name>
    <name evidence="6" type="ORF">D3879_26185</name>
</gene>
<dbReference type="InterPro" id="IPR002525">
    <property type="entry name" value="Transp_IS110-like_N"/>
</dbReference>
<dbReference type="InterPro" id="IPR003346">
    <property type="entry name" value="Transposase_20"/>
</dbReference>
<comment type="caution">
    <text evidence="8">The sequence shown here is derived from an EMBL/GenBank/DDBJ whole genome shotgun (WGS) entry which is preliminary data.</text>
</comment>
<proteinExistence type="predicted"/>
<organism evidence="8 11">
    <name type="scientific">Pseudomonas cavernicola</name>
    <dbReference type="NCBI Taxonomy" id="2320866"/>
    <lineage>
        <taxon>Bacteria</taxon>
        <taxon>Pseudomonadati</taxon>
        <taxon>Pseudomonadota</taxon>
        <taxon>Gammaproteobacteria</taxon>
        <taxon>Pseudomonadales</taxon>
        <taxon>Pseudomonadaceae</taxon>
        <taxon>Pseudomonas</taxon>
    </lineage>
</organism>
<reference evidence="8 11" key="1">
    <citation type="submission" date="2018-09" db="EMBL/GenBank/DDBJ databases">
        <authorList>
            <person name="Zhu H."/>
        </authorList>
    </citation>
    <scope>NUCLEOTIDE SEQUENCE [LARGE SCALE GENOMIC DNA]</scope>
    <source>
        <strain evidence="8 11">K1S02-6</strain>
    </source>
</reference>
<dbReference type="Pfam" id="PF01548">
    <property type="entry name" value="DEDD_Tnp_IS110"/>
    <property type="match status" value="1"/>
</dbReference>
<dbReference type="GO" id="GO:0003677">
    <property type="term" value="F:DNA binding"/>
    <property type="evidence" value="ECO:0007669"/>
    <property type="project" value="InterPro"/>
</dbReference>
<keyword evidence="11" id="KW-1185">Reference proteome</keyword>
<dbReference type="Proteomes" id="UP000284021">
    <property type="component" value="Unassembled WGS sequence"/>
</dbReference>
<dbReference type="NCBIfam" id="NF033542">
    <property type="entry name" value="transpos_IS110"/>
    <property type="match status" value="1"/>
</dbReference>
<dbReference type="RefSeq" id="WP_119952286.1">
    <property type="nucleotide sequence ID" value="NZ_QYUR01000002.1"/>
</dbReference>
<evidence type="ECO:0000313" key="6">
    <source>
        <dbReference type="EMBL" id="RJG09271.1"/>
    </source>
</evidence>
<evidence type="ECO:0000313" key="10">
    <source>
        <dbReference type="EMBL" id="RJG13315.1"/>
    </source>
</evidence>
<dbReference type="EMBL" id="QYUR01000008">
    <property type="protein sequence ID" value="RJG09271.1"/>
    <property type="molecule type" value="Genomic_DNA"/>
</dbReference>
<dbReference type="EMBL" id="QYUR01000008">
    <property type="protein sequence ID" value="RJG09188.1"/>
    <property type="molecule type" value="Genomic_DNA"/>
</dbReference>
<evidence type="ECO:0000313" key="7">
    <source>
        <dbReference type="EMBL" id="RJG09946.1"/>
    </source>
</evidence>
<evidence type="ECO:0000313" key="11">
    <source>
        <dbReference type="Proteomes" id="UP000284021"/>
    </source>
</evidence>
<keyword evidence="1" id="KW-0175">Coiled coil</keyword>
<dbReference type="EMBL" id="QYUR01000002">
    <property type="protein sequence ID" value="RJG11941.1"/>
    <property type="molecule type" value="Genomic_DNA"/>
</dbReference>
<evidence type="ECO:0000313" key="4">
    <source>
        <dbReference type="EMBL" id="RJG08829.1"/>
    </source>
</evidence>
<evidence type="ECO:0000256" key="1">
    <source>
        <dbReference type="SAM" id="Coils"/>
    </source>
</evidence>
<evidence type="ECO:0000259" key="2">
    <source>
        <dbReference type="Pfam" id="PF01548"/>
    </source>
</evidence>
<evidence type="ECO:0000313" key="5">
    <source>
        <dbReference type="EMBL" id="RJG09188.1"/>
    </source>
</evidence>
<dbReference type="InterPro" id="IPR047650">
    <property type="entry name" value="Transpos_IS110"/>
</dbReference>
<evidence type="ECO:0000313" key="8">
    <source>
        <dbReference type="EMBL" id="RJG10998.1"/>
    </source>
</evidence>
<dbReference type="EMBL" id="QYUR01000002">
    <property type="protein sequence ID" value="RJG13315.1"/>
    <property type="molecule type" value="Genomic_DNA"/>
</dbReference>
<feature type="domain" description="Transposase IS110-like N-terminal" evidence="2">
    <location>
        <begin position="5"/>
        <end position="150"/>
    </location>
</feature>
<dbReference type="Pfam" id="PF02371">
    <property type="entry name" value="Transposase_20"/>
    <property type="match status" value="1"/>
</dbReference>
<dbReference type="EMBL" id="QYUR01000008">
    <property type="protein sequence ID" value="RJG08829.1"/>
    <property type="molecule type" value="Genomic_DNA"/>
</dbReference>
<accession>A0A418XF80</accession>
<dbReference type="EMBL" id="QYUR01000003">
    <property type="protein sequence ID" value="RJG10998.1"/>
    <property type="molecule type" value="Genomic_DNA"/>
</dbReference>
<protein>
    <submittedName>
        <fullName evidence="8">IS110 family transposase</fullName>
    </submittedName>
</protein>
<dbReference type="PANTHER" id="PTHR33055:SF3">
    <property type="entry name" value="PUTATIVE TRANSPOSASE FOR IS117-RELATED"/>
    <property type="match status" value="1"/>
</dbReference>
<dbReference type="GO" id="GO:0004803">
    <property type="term" value="F:transposase activity"/>
    <property type="evidence" value="ECO:0007669"/>
    <property type="project" value="InterPro"/>
</dbReference>
<dbReference type="EMBL" id="QYUR01000006">
    <property type="protein sequence ID" value="RJG09946.1"/>
    <property type="molecule type" value="Genomic_DNA"/>
</dbReference>
<name>A0A418XF80_9PSED</name>
<evidence type="ECO:0000313" key="9">
    <source>
        <dbReference type="EMBL" id="RJG11941.1"/>
    </source>
</evidence>